<dbReference type="Proteomes" id="UP000075243">
    <property type="component" value="Chromosome 6"/>
</dbReference>
<evidence type="ECO:0000313" key="5">
    <source>
        <dbReference type="EMBL" id="KYP66471.1"/>
    </source>
</evidence>
<gene>
    <name evidence="5" type="ORF">KK1_012767</name>
</gene>
<dbReference type="Pfam" id="PF04172">
    <property type="entry name" value="LrgB"/>
    <property type="match status" value="1"/>
</dbReference>
<protein>
    <submittedName>
        <fullName evidence="5">Uncharacterized protein</fullName>
    </submittedName>
</protein>
<reference evidence="5 6" key="1">
    <citation type="journal article" date="2012" name="Nat. Biotechnol.">
        <title>Draft genome sequence of pigeonpea (Cajanus cajan), an orphan legume crop of resource-poor farmers.</title>
        <authorList>
            <person name="Varshney R.K."/>
            <person name="Chen W."/>
            <person name="Li Y."/>
            <person name="Bharti A.K."/>
            <person name="Saxena R.K."/>
            <person name="Schlueter J.A."/>
            <person name="Donoghue M.T."/>
            <person name="Azam S."/>
            <person name="Fan G."/>
            <person name="Whaley A.M."/>
            <person name="Farmer A.D."/>
            <person name="Sheridan J."/>
            <person name="Iwata A."/>
            <person name="Tuteja R."/>
            <person name="Penmetsa R.V."/>
            <person name="Wu W."/>
            <person name="Upadhyaya H.D."/>
            <person name="Yang S.P."/>
            <person name="Shah T."/>
            <person name="Saxena K.B."/>
            <person name="Michael T."/>
            <person name="McCombie W.R."/>
            <person name="Yang B."/>
            <person name="Zhang G."/>
            <person name="Yang H."/>
            <person name="Wang J."/>
            <person name="Spillane C."/>
            <person name="Cook D.R."/>
            <person name="May G.D."/>
            <person name="Xu X."/>
            <person name="Jackson S.A."/>
        </authorList>
    </citation>
    <scope>NUCLEOTIDE SEQUENCE [LARGE SCALE GENOMIC DNA]</scope>
    <source>
        <strain evidence="6">cv. Asha</strain>
    </source>
</reference>
<dbReference type="EMBL" id="CM003608">
    <property type="protein sequence ID" value="KYP66471.1"/>
    <property type="molecule type" value="Genomic_DNA"/>
</dbReference>
<evidence type="ECO:0000256" key="3">
    <source>
        <dbReference type="ARBA" id="ARBA00022989"/>
    </source>
</evidence>
<comment type="subcellular location">
    <subcellularLocation>
        <location evidence="1">Membrane</location>
        <topology evidence="1">Multi-pass membrane protein</topology>
    </subcellularLocation>
</comment>
<dbReference type="STRING" id="3821.A0A151THD7"/>
<keyword evidence="6" id="KW-1185">Reference proteome</keyword>
<evidence type="ECO:0000256" key="1">
    <source>
        <dbReference type="ARBA" id="ARBA00004141"/>
    </source>
</evidence>
<evidence type="ECO:0000313" key="6">
    <source>
        <dbReference type="Proteomes" id="UP000075243"/>
    </source>
</evidence>
<sequence length="137" mass="14822">MPCTLEQHVTNGNGMVINGGRTIRTDEELQVDEAHDTTQEQMYNSGIGSQHCVFFEGANASVTAAVVVVTGLVGANFVQSTLDKLRLRDSIAHGIATASRYILQFIDHSFDLDIIDSAVHSSITIVMKSLSNKLSDL</sequence>
<dbReference type="AlphaFoldDB" id="A0A151THD7"/>
<dbReference type="PANTHER" id="PTHR30249">
    <property type="entry name" value="PUTATIVE SEROTONIN TRANSPORTER"/>
    <property type="match status" value="1"/>
</dbReference>
<keyword evidence="2" id="KW-0812">Transmembrane</keyword>
<organism evidence="5 6">
    <name type="scientific">Cajanus cajan</name>
    <name type="common">Pigeon pea</name>
    <name type="synonym">Cajanus indicus</name>
    <dbReference type="NCBI Taxonomy" id="3821"/>
    <lineage>
        <taxon>Eukaryota</taxon>
        <taxon>Viridiplantae</taxon>
        <taxon>Streptophyta</taxon>
        <taxon>Embryophyta</taxon>
        <taxon>Tracheophyta</taxon>
        <taxon>Spermatophyta</taxon>
        <taxon>Magnoliopsida</taxon>
        <taxon>eudicotyledons</taxon>
        <taxon>Gunneridae</taxon>
        <taxon>Pentapetalae</taxon>
        <taxon>rosids</taxon>
        <taxon>fabids</taxon>
        <taxon>Fabales</taxon>
        <taxon>Fabaceae</taxon>
        <taxon>Papilionoideae</taxon>
        <taxon>50 kb inversion clade</taxon>
        <taxon>NPAAA clade</taxon>
        <taxon>indigoferoid/millettioid clade</taxon>
        <taxon>Phaseoleae</taxon>
        <taxon>Cajanus</taxon>
    </lineage>
</organism>
<keyword evidence="4" id="KW-0472">Membrane</keyword>
<evidence type="ECO:0000256" key="4">
    <source>
        <dbReference type="ARBA" id="ARBA00023136"/>
    </source>
</evidence>
<dbReference type="GO" id="GO:0016020">
    <property type="term" value="C:membrane"/>
    <property type="evidence" value="ECO:0007669"/>
    <property type="project" value="UniProtKB-SubCell"/>
</dbReference>
<evidence type="ECO:0000256" key="2">
    <source>
        <dbReference type="ARBA" id="ARBA00022692"/>
    </source>
</evidence>
<accession>A0A151THD7</accession>
<keyword evidence="3" id="KW-1133">Transmembrane helix</keyword>
<name>A0A151THD7_CAJCA</name>
<dbReference type="Gramene" id="C.cajan_12388.t">
    <property type="protein sequence ID" value="C.cajan_12388.t"/>
    <property type="gene ID" value="C.cajan_12388"/>
</dbReference>
<proteinExistence type="predicted"/>
<dbReference type="InterPro" id="IPR007300">
    <property type="entry name" value="CidB/LrgB"/>
</dbReference>
<dbReference type="PANTHER" id="PTHR30249:SF0">
    <property type="entry name" value="PLASTIDAL GLYCOLATE_GLYCERATE TRANSLOCATOR 1, CHLOROPLASTIC"/>
    <property type="match status" value="1"/>
</dbReference>